<dbReference type="InterPro" id="IPR036709">
    <property type="entry name" value="Autotransporte_beta_dom_sf"/>
</dbReference>
<dbReference type="NCBIfam" id="TIGR01414">
    <property type="entry name" value="autotrans_barl"/>
    <property type="match status" value="1"/>
</dbReference>
<organism evidence="1 2">
    <name type="scientific">Paradevosia tibetensis</name>
    <dbReference type="NCBI Taxonomy" id="1447062"/>
    <lineage>
        <taxon>Bacteria</taxon>
        <taxon>Pseudomonadati</taxon>
        <taxon>Pseudomonadota</taxon>
        <taxon>Alphaproteobacteria</taxon>
        <taxon>Hyphomicrobiales</taxon>
        <taxon>Devosiaceae</taxon>
        <taxon>Paradevosia</taxon>
    </lineage>
</organism>
<dbReference type="SUPFAM" id="SSF103515">
    <property type="entry name" value="Autotransporter"/>
    <property type="match status" value="1"/>
</dbReference>
<name>A0A5B9DQY1_9HYPH</name>
<dbReference type="RefSeq" id="WP_147656132.1">
    <property type="nucleotide sequence ID" value="NZ_BMFM01000001.1"/>
</dbReference>
<dbReference type="InterPro" id="IPR006315">
    <property type="entry name" value="OM_autotransptr_brl_dom"/>
</dbReference>
<dbReference type="PROSITE" id="PS51208">
    <property type="entry name" value="AUTOTRANSPORTER"/>
    <property type="match status" value="1"/>
</dbReference>
<dbReference type="Proteomes" id="UP000321062">
    <property type="component" value="Chromosome"/>
</dbReference>
<dbReference type="Gene3D" id="2.40.128.130">
    <property type="entry name" value="Autotransporter beta-domain"/>
    <property type="match status" value="1"/>
</dbReference>
<accession>A0A5B9DQY1</accession>
<reference evidence="1 2" key="1">
    <citation type="journal article" date="2015" name="Int. J. Syst. Evol. Microbiol.">
        <title>Youhaiella tibetensis gen. nov., sp. nov., isolated from subsurface sediment.</title>
        <authorList>
            <person name="Wang Y.X."/>
            <person name="Huang F.Q."/>
            <person name="Nogi Y."/>
            <person name="Pang S.J."/>
            <person name="Wang P.K."/>
            <person name="Lv J."/>
        </authorList>
    </citation>
    <scope>NUCLEOTIDE SEQUENCE [LARGE SCALE GENOMIC DNA]</scope>
    <source>
        <strain evidence="2">fig4</strain>
    </source>
</reference>
<dbReference type="Gene3D" id="2.160.20.20">
    <property type="match status" value="1"/>
</dbReference>
<proteinExistence type="predicted"/>
<dbReference type="EMBL" id="CP041690">
    <property type="protein sequence ID" value="QEE20784.1"/>
    <property type="molecule type" value="Genomic_DNA"/>
</dbReference>
<dbReference type="Pfam" id="PF03797">
    <property type="entry name" value="Autotransporter"/>
    <property type="match status" value="1"/>
</dbReference>
<protein>
    <submittedName>
        <fullName evidence="1">Autotransporter outer membrane beta-barrel domain-containing protein</fullName>
    </submittedName>
</protein>
<dbReference type="GO" id="GO:0019867">
    <property type="term" value="C:outer membrane"/>
    <property type="evidence" value="ECO:0007669"/>
    <property type="project" value="InterPro"/>
</dbReference>
<gene>
    <name evidence="1" type="ORF">FNA67_11630</name>
</gene>
<dbReference type="AlphaFoldDB" id="A0A5B9DQY1"/>
<dbReference type="InterPro" id="IPR012332">
    <property type="entry name" value="Autotransporter_pectin_lyase_C"/>
</dbReference>
<evidence type="ECO:0000313" key="1">
    <source>
        <dbReference type="EMBL" id="QEE20784.1"/>
    </source>
</evidence>
<dbReference type="OrthoDB" id="6053567at2"/>
<dbReference type="SMART" id="SM00869">
    <property type="entry name" value="Autotransporter"/>
    <property type="match status" value="1"/>
</dbReference>
<dbReference type="KEGG" id="yti:FNA67_11630"/>
<keyword evidence="2" id="KW-1185">Reference proteome</keyword>
<dbReference type="InterPro" id="IPR005546">
    <property type="entry name" value="Autotransporte_beta"/>
</dbReference>
<evidence type="ECO:0000313" key="2">
    <source>
        <dbReference type="Proteomes" id="UP000321062"/>
    </source>
</evidence>
<sequence length="984" mass="98429">MFGIPRGAAQALVASPILSAAFVPLTGLFMLAGATSAQAACDVFANTTNPVCASNKIDYRAIGDAEVTLSDVTVVETDPAVDAGYITFSQGAITGQANLTFELRGNSVVSSASYYGIALSAQQTGAFGDISAFIGADVHVTSTALDGIWARADDGTVTLINEGTVNAAADGISGTSQNNNASVVNRGTVTASGRGLYADGNYNAGAAGVVSIENSGTVESYLAGARAIGYLGEARITNSGTITSTTKQGLVAWSPNGVVNITNTGTVVAKDDIGIHAMTDDGNVNVTNSGKVTAGNDLSIASAGDSYRGIYAAAGDGAGGGNVTITNTSSGVVTAADDAGVEGMSLDGKVTISNEGTVASGAPAIRSGVAAVVGISQNATAPADGIAVSITNKSSGLVAASTNSDVLRLALLSPKSFSTTEMDLVAVAAGNRAVTAATQTDAAVISNLGTMVGNIAFMAPCEMNDGTCGTLPGATENRFTNQGTLLTAGTSSFSSNLDAASTRIFENSGEVWALGATTFANVGSFNNSGTINLVSLASGSGLTINGNFNALAGSKLVTGFTPSGGAPGKLVITGDVSGTTTVSIGSLVNGTSYDWSSQSRVGVVEVQGATPLGAAHFALGASNYGLRSYALGYEDGATDTWYLTSTANEAASVPLTNVAPNVQSIWYTALGDVGGRLGDLSDRFYGGLSGGGGGFGSGELAYAPTETRNDPIVAALESAATPKQKHGAGTWMKVSGTLGRGDRGGTSYDSQASSIQAGVDGAFDLDGGVLVAGGFVGYVGSTLDYSTTDTSVTATGPTMGTYVAWLDANGFSVEALGAANFANVNATISGENGQFSGRSFGGRLTGSYRYQTGGLTITPTASVAYVRSTFDSLELSGSRIDFGTGESLQAETGVKLSYDTVAGDYLASPFVSAAVGNEFLGDSTVDIAQIGRSVTHGSGVFGRVSTGVNFANAEGNLKSFVRASGRADAHDFSGTAELGLTLNW</sequence>